<dbReference type="Gene3D" id="3.30.360.10">
    <property type="entry name" value="Dihydrodipicolinate Reductase, domain 2"/>
    <property type="match status" value="1"/>
</dbReference>
<sequence length="368" mass="39907">MSPIRTALIGLSASPTGTSWATSAHLPYLLSSSHYEIVALLNSSKQNAESARVKFGLGEGVRTYGDPEDLANDKDVDLVVCSVRVDRHLQTVRPSIIAGKTVFVEWPLERNLAIAKEMAALAKAHNAKTIIGLQGSFDPTIRKMREFVQTGKLGRVVSSSIVASLGNGGVSEKTTVRYFLERGVGGNVVSIHGGHTLEVVGAVLGGFESYKSVMAIRHEKKDILDGDEIVERDVKNEVPDQILIQGIAGPDKAPISIHLRGGPPLPGTPGIEWRIQGSLGELRLESPSWALSVGREDTKVVFYDGKGGSEVWDARDEGEFGGLPQPARNIGRIYEAFARGEWVPDWEWAVKRHEVVEGLWRGFDGVEG</sequence>
<dbReference type="AlphaFoldDB" id="S3CJF4"/>
<evidence type="ECO:0000313" key="3">
    <source>
        <dbReference type="EMBL" id="EPE25344.1"/>
    </source>
</evidence>
<dbReference type="GO" id="GO:0000166">
    <property type="term" value="F:nucleotide binding"/>
    <property type="evidence" value="ECO:0007669"/>
    <property type="project" value="InterPro"/>
</dbReference>
<dbReference type="GeneID" id="19460314"/>
<dbReference type="Pfam" id="PF22685">
    <property type="entry name" value="Gal80p_C-like"/>
    <property type="match status" value="1"/>
</dbReference>
<feature type="domain" description="Gal80p-like C-terminal" evidence="2">
    <location>
        <begin position="139"/>
        <end position="286"/>
    </location>
</feature>
<dbReference type="SUPFAM" id="SSF55347">
    <property type="entry name" value="Glyceraldehyde-3-phosphate dehydrogenase-like, C-terminal domain"/>
    <property type="match status" value="1"/>
</dbReference>
<dbReference type="KEGG" id="glz:GLAREA_01256"/>
<keyword evidence="4" id="KW-1185">Reference proteome</keyword>
<dbReference type="Proteomes" id="UP000016922">
    <property type="component" value="Unassembled WGS sequence"/>
</dbReference>
<dbReference type="STRING" id="1116229.S3CJF4"/>
<dbReference type="InterPro" id="IPR000683">
    <property type="entry name" value="Gfo/Idh/MocA-like_OxRdtase_N"/>
</dbReference>
<dbReference type="SUPFAM" id="SSF51735">
    <property type="entry name" value="NAD(P)-binding Rossmann-fold domains"/>
    <property type="match status" value="1"/>
</dbReference>
<dbReference type="PANTHER" id="PTHR43708">
    <property type="entry name" value="CONSERVED EXPRESSED OXIDOREDUCTASE (EUROFUNG)"/>
    <property type="match status" value="1"/>
</dbReference>
<evidence type="ECO:0000259" key="2">
    <source>
        <dbReference type="Pfam" id="PF22685"/>
    </source>
</evidence>
<dbReference type="eggNOG" id="KOG2741">
    <property type="taxonomic scope" value="Eukaryota"/>
</dbReference>
<name>S3CJF4_GLAL2</name>
<dbReference type="InterPro" id="IPR055080">
    <property type="entry name" value="Gal80p-like_C"/>
</dbReference>
<dbReference type="Gene3D" id="3.40.50.720">
    <property type="entry name" value="NAD(P)-binding Rossmann-like Domain"/>
    <property type="match status" value="1"/>
</dbReference>
<dbReference type="PANTHER" id="PTHR43708:SF1">
    <property type="entry name" value="GALACTOSE_LACTOSE METABOLISM REGULATORY PROTEIN GAL80"/>
    <property type="match status" value="1"/>
</dbReference>
<dbReference type="InterPro" id="IPR051317">
    <property type="entry name" value="Gfo/Idh/MocA_oxidoreduct"/>
</dbReference>
<dbReference type="OrthoDB" id="64915at2759"/>
<evidence type="ECO:0000259" key="1">
    <source>
        <dbReference type="Pfam" id="PF01408"/>
    </source>
</evidence>
<dbReference type="HOGENOM" id="CLU_023194_25_2_1"/>
<evidence type="ECO:0000313" key="4">
    <source>
        <dbReference type="Proteomes" id="UP000016922"/>
    </source>
</evidence>
<organism evidence="3 4">
    <name type="scientific">Glarea lozoyensis (strain ATCC 20868 / MF5171)</name>
    <dbReference type="NCBI Taxonomy" id="1116229"/>
    <lineage>
        <taxon>Eukaryota</taxon>
        <taxon>Fungi</taxon>
        <taxon>Dikarya</taxon>
        <taxon>Ascomycota</taxon>
        <taxon>Pezizomycotina</taxon>
        <taxon>Leotiomycetes</taxon>
        <taxon>Helotiales</taxon>
        <taxon>Helotiaceae</taxon>
        <taxon>Glarea</taxon>
    </lineage>
</organism>
<dbReference type="EMBL" id="KE145371">
    <property type="protein sequence ID" value="EPE25344.1"/>
    <property type="molecule type" value="Genomic_DNA"/>
</dbReference>
<reference evidence="3 4" key="1">
    <citation type="journal article" date="2013" name="BMC Genomics">
        <title>Genomics-driven discovery of the pneumocandin biosynthetic gene cluster in the fungus Glarea lozoyensis.</title>
        <authorList>
            <person name="Chen L."/>
            <person name="Yue Q."/>
            <person name="Zhang X."/>
            <person name="Xiang M."/>
            <person name="Wang C."/>
            <person name="Li S."/>
            <person name="Che Y."/>
            <person name="Ortiz-Lopez F.J."/>
            <person name="Bills G.F."/>
            <person name="Liu X."/>
            <person name="An Z."/>
        </authorList>
    </citation>
    <scope>NUCLEOTIDE SEQUENCE [LARGE SCALE GENOMIC DNA]</scope>
    <source>
        <strain evidence="4">ATCC 20868 / MF5171</strain>
    </source>
</reference>
<feature type="domain" description="Gfo/Idh/MocA-like oxidoreductase N-terminal" evidence="1">
    <location>
        <begin position="17"/>
        <end position="130"/>
    </location>
</feature>
<dbReference type="RefSeq" id="XP_008086663.1">
    <property type="nucleotide sequence ID" value="XM_008088472.1"/>
</dbReference>
<proteinExistence type="predicted"/>
<accession>S3CJF4</accession>
<gene>
    <name evidence="3" type="ORF">GLAREA_01256</name>
</gene>
<dbReference type="InterPro" id="IPR036291">
    <property type="entry name" value="NAD(P)-bd_dom_sf"/>
</dbReference>
<dbReference type="Pfam" id="PF01408">
    <property type="entry name" value="GFO_IDH_MocA"/>
    <property type="match status" value="1"/>
</dbReference>
<dbReference type="OMA" id="RIEVHDF"/>
<protein>
    <submittedName>
        <fullName evidence="3">NAD(P)-binding Rossmann-fold containing protein</fullName>
    </submittedName>
</protein>